<evidence type="ECO:0000256" key="5">
    <source>
        <dbReference type="SAM" id="Phobius"/>
    </source>
</evidence>
<dbReference type="GeneTree" id="ENSGT01150000286974"/>
<keyword evidence="1" id="KW-0732">Signal</keyword>
<sequence length="343" mass="39425">MLIHFKIQNIIYPEDFDQVHTFFLFLGIYRKPFLLALQPPLVDLGEKVTLECRSEIMFDTFILTSHKTGTIKDSFELSAEYHPGGSQANFSVGPVTPDDAGTYTCYGSYNHSPYEWSESSDPIDIKITGLYKKPSLSSLMGPVVMSGENMTLSCVSDLQFDMFHLSRKGVPKEYGLPSILNHNRTFQANFHLGPVVQAGYYRCYGSFRNSSHLWSTPSDPLYLPVTGKRTSYISHILLSFYMMVFLLIFLIHSWCHAKRNVYEEGNECVWSSFTWPRTGTLMWVFAERTAESLFFPSALRAVTKSPLYIHIQSRLISRRRFYERESTKERTRSIEQERDGAGK</sequence>
<evidence type="ECO:0000259" key="6">
    <source>
        <dbReference type="PROSITE" id="PS50835"/>
    </source>
</evidence>
<dbReference type="GO" id="GO:0005886">
    <property type="term" value="C:plasma membrane"/>
    <property type="evidence" value="ECO:0007669"/>
    <property type="project" value="TreeGrafter"/>
</dbReference>
<dbReference type="Proteomes" id="UP000694547">
    <property type="component" value="Unassembled WGS sequence"/>
</dbReference>
<dbReference type="SMART" id="SM00409">
    <property type="entry name" value="IG"/>
    <property type="match status" value="2"/>
</dbReference>
<dbReference type="FunFam" id="2.60.40.10:FF:000049">
    <property type="entry name" value="Leukocyte immunoglobulin-like receptor subfamily B member 1"/>
    <property type="match status" value="2"/>
</dbReference>
<dbReference type="PANTHER" id="PTHR11738:SF113">
    <property type="entry name" value="KILLER CELL IMMUNOGLOBULIN-LIKE RECEPTOR 2DL4"/>
    <property type="match status" value="1"/>
</dbReference>
<dbReference type="GO" id="GO:0002764">
    <property type="term" value="P:immune response-regulating signaling pathway"/>
    <property type="evidence" value="ECO:0007669"/>
    <property type="project" value="TreeGrafter"/>
</dbReference>
<dbReference type="Pfam" id="PF00047">
    <property type="entry name" value="ig"/>
    <property type="match status" value="2"/>
</dbReference>
<evidence type="ECO:0000313" key="8">
    <source>
        <dbReference type="Proteomes" id="UP000694547"/>
    </source>
</evidence>
<dbReference type="InterPro" id="IPR013783">
    <property type="entry name" value="Ig-like_fold"/>
</dbReference>
<dbReference type="SUPFAM" id="SSF48726">
    <property type="entry name" value="Immunoglobulin"/>
    <property type="match status" value="2"/>
</dbReference>
<dbReference type="Ensembl" id="ENSPEMT00000039928.1">
    <property type="protein sequence ID" value="ENSPEMP00000036087.1"/>
    <property type="gene ID" value="ENSPEMG00000029731.1"/>
</dbReference>
<keyword evidence="5" id="KW-1133">Transmembrane helix</keyword>
<feature type="transmembrane region" description="Helical" evidence="5">
    <location>
        <begin position="232"/>
        <end position="251"/>
    </location>
</feature>
<name>A0A8C9CS40_PERMB</name>
<dbReference type="Gene3D" id="2.60.40.10">
    <property type="entry name" value="Immunoglobulins"/>
    <property type="match status" value="2"/>
</dbReference>
<evidence type="ECO:0000256" key="4">
    <source>
        <dbReference type="ARBA" id="ARBA00023319"/>
    </source>
</evidence>
<reference evidence="8" key="1">
    <citation type="submission" date="2018-10" db="EMBL/GenBank/DDBJ databases">
        <title>Improved assembly of the deer mouse Peromyscus maniculatus genome.</title>
        <authorList>
            <person name="Lassance J.-M."/>
            <person name="Hoekstra H.E."/>
        </authorList>
    </citation>
    <scope>NUCLEOTIDE SEQUENCE [LARGE SCALE GENOMIC DNA]</scope>
</reference>
<keyword evidence="5" id="KW-0812">Transmembrane</keyword>
<dbReference type="InterPro" id="IPR013151">
    <property type="entry name" value="Immunoglobulin_dom"/>
</dbReference>
<evidence type="ECO:0000256" key="3">
    <source>
        <dbReference type="ARBA" id="ARBA00023180"/>
    </source>
</evidence>
<keyword evidence="4" id="KW-0393">Immunoglobulin domain</keyword>
<dbReference type="InterPro" id="IPR050412">
    <property type="entry name" value="Ig-like_Receptors_ImmuneReg"/>
</dbReference>
<dbReference type="InterPro" id="IPR003599">
    <property type="entry name" value="Ig_sub"/>
</dbReference>
<evidence type="ECO:0000256" key="2">
    <source>
        <dbReference type="ARBA" id="ARBA00023157"/>
    </source>
</evidence>
<dbReference type="GO" id="GO:0007166">
    <property type="term" value="P:cell surface receptor signaling pathway"/>
    <property type="evidence" value="ECO:0007669"/>
    <property type="project" value="UniProtKB-ARBA"/>
</dbReference>
<dbReference type="InterPro" id="IPR036179">
    <property type="entry name" value="Ig-like_dom_sf"/>
</dbReference>
<dbReference type="InterPro" id="IPR007110">
    <property type="entry name" value="Ig-like_dom"/>
</dbReference>
<accession>A0A8C9CS40</accession>
<dbReference type="AlphaFoldDB" id="A0A8C9CS40"/>
<keyword evidence="3" id="KW-0325">Glycoprotein</keyword>
<reference evidence="7" key="2">
    <citation type="submission" date="2025-08" db="UniProtKB">
        <authorList>
            <consortium name="Ensembl"/>
        </authorList>
    </citation>
    <scope>IDENTIFICATION</scope>
</reference>
<evidence type="ECO:0000313" key="7">
    <source>
        <dbReference type="Ensembl" id="ENSPEMP00000036087.1"/>
    </source>
</evidence>
<evidence type="ECO:0000256" key="1">
    <source>
        <dbReference type="ARBA" id="ARBA00022729"/>
    </source>
</evidence>
<dbReference type="PROSITE" id="PS50835">
    <property type="entry name" value="IG_LIKE"/>
    <property type="match status" value="1"/>
</dbReference>
<keyword evidence="2" id="KW-1015">Disulfide bond</keyword>
<feature type="domain" description="Ig-like" evidence="6">
    <location>
        <begin position="32"/>
        <end position="128"/>
    </location>
</feature>
<dbReference type="PANTHER" id="PTHR11738">
    <property type="entry name" value="MHC CLASS I NK CELL RECEPTOR"/>
    <property type="match status" value="1"/>
</dbReference>
<organism evidence="7 8">
    <name type="scientific">Peromyscus maniculatus bairdii</name>
    <name type="common">Prairie deer mouse</name>
    <dbReference type="NCBI Taxonomy" id="230844"/>
    <lineage>
        <taxon>Eukaryota</taxon>
        <taxon>Metazoa</taxon>
        <taxon>Chordata</taxon>
        <taxon>Craniata</taxon>
        <taxon>Vertebrata</taxon>
        <taxon>Euteleostomi</taxon>
        <taxon>Mammalia</taxon>
        <taxon>Eutheria</taxon>
        <taxon>Euarchontoglires</taxon>
        <taxon>Glires</taxon>
        <taxon>Rodentia</taxon>
        <taxon>Myomorpha</taxon>
        <taxon>Muroidea</taxon>
        <taxon>Cricetidae</taxon>
        <taxon>Neotominae</taxon>
        <taxon>Peromyscus</taxon>
    </lineage>
</organism>
<keyword evidence="8" id="KW-1185">Reference proteome</keyword>
<reference evidence="7" key="3">
    <citation type="submission" date="2025-09" db="UniProtKB">
        <authorList>
            <consortium name="Ensembl"/>
        </authorList>
    </citation>
    <scope>IDENTIFICATION</scope>
</reference>
<keyword evidence="5" id="KW-0472">Membrane</keyword>
<proteinExistence type="predicted"/>
<protein>
    <recommendedName>
        <fullName evidence="6">Ig-like domain-containing protein</fullName>
    </recommendedName>
</protein>